<feature type="domain" description="LarA-like N-terminal" evidence="1">
    <location>
        <begin position="94"/>
        <end position="197"/>
    </location>
</feature>
<dbReference type="EMBL" id="ADFP01000123">
    <property type="protein sequence ID" value="EFB89707.1"/>
    <property type="molecule type" value="Genomic_DNA"/>
</dbReference>
<evidence type="ECO:0000313" key="2">
    <source>
        <dbReference type="EMBL" id="EFB89707.1"/>
    </source>
</evidence>
<evidence type="ECO:0000313" key="3">
    <source>
        <dbReference type="Proteomes" id="UP000006462"/>
    </source>
</evidence>
<sequence>MIGMNCQSDFRECALLRGTSSKDRYFFMKRKCMFMSFIDEALDPIRIPRFVKVRQNFPRPCVPDPAGELRTGLETGRYLDSVAPGMTVAITAGSRGITNYPLIIRTLVEAVKRRGGEPFIFPAMGSHGGATAEGQKNMLAGLGITEETMGAPVRSTMETVRLGTAANGRPVYLDSYADAADAIIVVNRVKPHTGFRGAVESGICKMCAIGMGKQKGADFCHAEGFGRMAENIPAIAAVTLAKKNVLCCVALLENAYHETAQIELMRKDEVLEREPALLKRAWELLAKIQLDEFDVLIMDEIGKNIAGTGFDTNVVGRYNTPYASGGPKITRVAALDITDVSHGNGNGLGMLDMTTMRAYKKFSMEQTYPNAITSTVPLTVKIPMVLKSDRQVIQGCVKTCNVLDPSKLRLVRIKNTIALDEIEVSEALLPTVAAHPHMEVVGAPYELKFDADGNLF</sequence>
<evidence type="ECO:0000259" key="1">
    <source>
        <dbReference type="Pfam" id="PF09861"/>
    </source>
</evidence>
<protein>
    <recommendedName>
        <fullName evidence="1">LarA-like N-terminal domain-containing protein</fullName>
    </recommendedName>
</protein>
<comment type="caution">
    <text evidence="2">The sequence shown here is derived from an EMBL/GenBank/DDBJ whole genome shotgun (WGS) entry which is preliminary data.</text>
</comment>
<name>A0ABM9ZRZ3_9BACT</name>
<reference evidence="2 3" key="1">
    <citation type="submission" date="2009-12" db="EMBL/GenBank/DDBJ databases">
        <authorList>
            <person name="Shrivastava S."/>
            <person name="Madupu R."/>
            <person name="Durkin A.S."/>
            <person name="Torralba M."/>
            <person name="Methe B."/>
            <person name="Sutton G.G."/>
            <person name="Strausberg R.L."/>
            <person name="Nelson K.E."/>
        </authorList>
    </citation>
    <scope>NUCLEOTIDE SEQUENCE [LARGE SCALE GENOMIC DNA]</scope>
    <source>
        <strain evidence="2 3">W5455</strain>
    </source>
</reference>
<dbReference type="InterPro" id="IPR018657">
    <property type="entry name" value="LarA-like_N"/>
</dbReference>
<dbReference type="Gene3D" id="3.40.50.11440">
    <property type="match status" value="1"/>
</dbReference>
<organism evidence="2 3">
    <name type="scientific">Pyramidobacter piscolens W5455</name>
    <dbReference type="NCBI Taxonomy" id="352165"/>
    <lineage>
        <taxon>Bacteria</taxon>
        <taxon>Thermotogati</taxon>
        <taxon>Synergistota</taxon>
        <taxon>Synergistia</taxon>
        <taxon>Synergistales</taxon>
        <taxon>Dethiosulfovibrionaceae</taxon>
        <taxon>Pyramidobacter</taxon>
    </lineage>
</organism>
<accession>A0ABM9ZRZ3</accession>
<keyword evidence="3" id="KW-1185">Reference proteome</keyword>
<dbReference type="Proteomes" id="UP000006462">
    <property type="component" value="Unassembled WGS sequence"/>
</dbReference>
<gene>
    <name evidence="2" type="ORF">HMPREF7215_2445</name>
</gene>
<dbReference type="Pfam" id="PF09861">
    <property type="entry name" value="Lar_N"/>
    <property type="match status" value="1"/>
</dbReference>
<proteinExistence type="predicted"/>